<evidence type="ECO:0000313" key="1">
    <source>
        <dbReference type="EMBL" id="ERL06795.1"/>
    </source>
</evidence>
<dbReference type="EMBL" id="AWEZ01000062">
    <property type="protein sequence ID" value="ERL06795.1"/>
    <property type="molecule type" value="Genomic_DNA"/>
</dbReference>
<accession>U2TK20</accession>
<reference evidence="1 2" key="1">
    <citation type="submission" date="2013-08" db="EMBL/GenBank/DDBJ databases">
        <authorList>
            <person name="Durkin A.S."/>
            <person name="Haft D.R."/>
            <person name="McCorrison J."/>
            <person name="Torralba M."/>
            <person name="Gillis M."/>
            <person name="Haft D.H."/>
            <person name="Methe B."/>
            <person name="Sutton G."/>
            <person name="Nelson K.E."/>
        </authorList>
    </citation>
    <scope>NUCLEOTIDE SEQUENCE [LARGE SCALE GENOMIC DNA]</scope>
    <source>
        <strain evidence="1 2">F0195</strain>
    </source>
</reference>
<keyword evidence="2" id="KW-1185">Reference proteome</keyword>
<evidence type="ECO:0000313" key="2">
    <source>
        <dbReference type="Proteomes" id="UP000016638"/>
    </source>
</evidence>
<comment type="caution">
    <text evidence="1">The sequence shown here is derived from an EMBL/GenBank/DDBJ whole genome shotgun (WGS) entry which is preliminary data.</text>
</comment>
<name>U2TK20_9ACTN</name>
<dbReference type="Proteomes" id="UP000016638">
    <property type="component" value="Unassembled WGS sequence"/>
</dbReference>
<organism evidence="1 2">
    <name type="scientific">Olsenella profusa F0195</name>
    <dbReference type="NCBI Taxonomy" id="1125712"/>
    <lineage>
        <taxon>Bacteria</taxon>
        <taxon>Bacillati</taxon>
        <taxon>Actinomycetota</taxon>
        <taxon>Coriobacteriia</taxon>
        <taxon>Coriobacteriales</taxon>
        <taxon>Atopobiaceae</taxon>
        <taxon>Olsenella</taxon>
    </lineage>
</organism>
<protein>
    <submittedName>
        <fullName evidence="1">Uncharacterized protein</fullName>
    </submittedName>
</protein>
<dbReference type="AlphaFoldDB" id="U2TK20"/>
<sequence>MAPIPSLPPKACMEHPLTCIIGTRRASRWVRDARRTGEDRESYAWNGCDMS</sequence>
<gene>
    <name evidence="1" type="ORF">HMPREF1316_0491</name>
</gene>
<proteinExistence type="predicted"/>